<evidence type="ECO:0000313" key="1">
    <source>
        <dbReference type="EMBL" id="KAF2627597.1"/>
    </source>
</evidence>
<dbReference type="Proteomes" id="UP000799754">
    <property type="component" value="Unassembled WGS sequence"/>
</dbReference>
<evidence type="ECO:0000313" key="2">
    <source>
        <dbReference type="Proteomes" id="UP000799754"/>
    </source>
</evidence>
<keyword evidence="2" id="KW-1185">Reference proteome</keyword>
<protein>
    <submittedName>
        <fullName evidence="1">Uncharacterized protein</fullName>
    </submittedName>
</protein>
<accession>A0ACB6S253</accession>
<sequence length="169" mass="19284">MILIMVCLVSMLDSDNHQAVRRSTDSFTSSSHPIQHMKSGHLNGSLEPGHIKNVSYPDAELSFGTSKSTSNVRQCTATKQCGHWYTYFIVSFTYNFRSGTSRVYFQSNLIVARLPNSFVTYPSTRHVSSRILKMFPMGCFVYSQLFGKARWRETRAELNSKSCKLQAYR</sequence>
<organism evidence="1 2">
    <name type="scientific">Macroventuria anomochaeta</name>
    <dbReference type="NCBI Taxonomy" id="301207"/>
    <lineage>
        <taxon>Eukaryota</taxon>
        <taxon>Fungi</taxon>
        <taxon>Dikarya</taxon>
        <taxon>Ascomycota</taxon>
        <taxon>Pezizomycotina</taxon>
        <taxon>Dothideomycetes</taxon>
        <taxon>Pleosporomycetidae</taxon>
        <taxon>Pleosporales</taxon>
        <taxon>Pleosporineae</taxon>
        <taxon>Didymellaceae</taxon>
        <taxon>Macroventuria</taxon>
    </lineage>
</organism>
<dbReference type="EMBL" id="MU006716">
    <property type="protein sequence ID" value="KAF2627597.1"/>
    <property type="molecule type" value="Genomic_DNA"/>
</dbReference>
<reference evidence="1" key="1">
    <citation type="journal article" date="2020" name="Stud. Mycol.">
        <title>101 Dothideomycetes genomes: a test case for predicting lifestyles and emergence of pathogens.</title>
        <authorList>
            <person name="Haridas S."/>
            <person name="Albert R."/>
            <person name="Binder M."/>
            <person name="Bloem J."/>
            <person name="Labutti K."/>
            <person name="Salamov A."/>
            <person name="Andreopoulos B."/>
            <person name="Baker S."/>
            <person name="Barry K."/>
            <person name="Bills G."/>
            <person name="Bluhm B."/>
            <person name="Cannon C."/>
            <person name="Castanera R."/>
            <person name="Culley D."/>
            <person name="Daum C."/>
            <person name="Ezra D."/>
            <person name="Gonzalez J."/>
            <person name="Henrissat B."/>
            <person name="Kuo A."/>
            <person name="Liang C."/>
            <person name="Lipzen A."/>
            <person name="Lutzoni F."/>
            <person name="Magnuson J."/>
            <person name="Mondo S."/>
            <person name="Nolan M."/>
            <person name="Ohm R."/>
            <person name="Pangilinan J."/>
            <person name="Park H.-J."/>
            <person name="Ramirez L."/>
            <person name="Alfaro M."/>
            <person name="Sun H."/>
            <person name="Tritt A."/>
            <person name="Yoshinaga Y."/>
            <person name="Zwiers L.-H."/>
            <person name="Turgeon B."/>
            <person name="Goodwin S."/>
            <person name="Spatafora J."/>
            <person name="Crous P."/>
            <person name="Grigoriev I."/>
        </authorList>
    </citation>
    <scope>NUCLEOTIDE SEQUENCE</scope>
    <source>
        <strain evidence="1">CBS 525.71</strain>
    </source>
</reference>
<name>A0ACB6S253_9PLEO</name>
<proteinExistence type="predicted"/>
<comment type="caution">
    <text evidence="1">The sequence shown here is derived from an EMBL/GenBank/DDBJ whole genome shotgun (WGS) entry which is preliminary data.</text>
</comment>
<gene>
    <name evidence="1" type="ORF">BU25DRAFT_50745</name>
</gene>